<organism evidence="1">
    <name type="scientific">Myoviridae sp. ctwwN25</name>
    <dbReference type="NCBI Taxonomy" id="2825209"/>
    <lineage>
        <taxon>Viruses</taxon>
        <taxon>Duplodnaviria</taxon>
        <taxon>Heunggongvirae</taxon>
        <taxon>Uroviricota</taxon>
        <taxon>Caudoviricetes</taxon>
    </lineage>
</organism>
<name>A0A8S5PQR6_9CAUD</name>
<reference evidence="1" key="1">
    <citation type="journal article" date="2021" name="Proc. Natl. Acad. Sci. U.S.A.">
        <title>A Catalog of Tens of Thousands of Viruses from Human Metagenomes Reveals Hidden Associations with Chronic Diseases.</title>
        <authorList>
            <person name="Tisza M.J."/>
            <person name="Buck C.B."/>
        </authorList>
    </citation>
    <scope>NUCLEOTIDE SEQUENCE</scope>
    <source>
        <strain evidence="1">CtwwN25</strain>
    </source>
</reference>
<protein>
    <submittedName>
        <fullName evidence="1">Uncharacterized protein</fullName>
    </submittedName>
</protein>
<sequence length="316" mass="35558">MAKTYASTYLYGKYNEYEKRTIDFLLKADRIDQNFPEFEDIIYEVKKRQTTPALIKVLKSPNVILMSSPKPLDKAFKVFCAKDIKNDSALRVFIDVSGVIKKDEKSGKYVCGRNEIDIFISYLIDAMTTFIYYTPNGTDRLVNNSGIREDGADVFASLFSHVVDYLCKISTISGSKNKCKYMAAMYYLVNLLGADPNSDSTKRIAGKVSGISEREAEIITIQMKPDCFVNIKFFVENVADVMHLNKLTLDTIVEKWMYVYGTGTVFALELFPAFSNMITDAYVGAYINNQKTIEKVAGTGMVMFTKTILTIGADSV</sequence>
<proteinExistence type="predicted"/>
<evidence type="ECO:0000313" key="1">
    <source>
        <dbReference type="EMBL" id="DAE08572.1"/>
    </source>
</evidence>
<dbReference type="EMBL" id="BK015472">
    <property type="protein sequence ID" value="DAE08572.1"/>
    <property type="molecule type" value="Genomic_DNA"/>
</dbReference>
<accession>A0A8S5PQR6</accession>